<dbReference type="Pfam" id="PF02018">
    <property type="entry name" value="CBM_4_9"/>
    <property type="match status" value="1"/>
</dbReference>
<dbReference type="OrthoDB" id="5244943at2759"/>
<dbReference type="GO" id="GO:0016798">
    <property type="term" value="F:hydrolase activity, acting on glycosyl bonds"/>
    <property type="evidence" value="ECO:0007669"/>
    <property type="project" value="InterPro"/>
</dbReference>
<dbReference type="EMBL" id="MU004202">
    <property type="protein sequence ID" value="KAF2488660.1"/>
    <property type="molecule type" value="Genomic_DNA"/>
</dbReference>
<reference evidence="4" key="1">
    <citation type="journal article" date="2020" name="Stud. Mycol.">
        <title>101 Dothideomycetes genomes: a test case for predicting lifestyles and emergence of pathogens.</title>
        <authorList>
            <person name="Haridas S."/>
            <person name="Albert R."/>
            <person name="Binder M."/>
            <person name="Bloem J."/>
            <person name="Labutti K."/>
            <person name="Salamov A."/>
            <person name="Andreopoulos B."/>
            <person name="Baker S."/>
            <person name="Barry K."/>
            <person name="Bills G."/>
            <person name="Bluhm B."/>
            <person name="Cannon C."/>
            <person name="Castanera R."/>
            <person name="Culley D."/>
            <person name="Daum C."/>
            <person name="Ezra D."/>
            <person name="Gonzalez J."/>
            <person name="Henrissat B."/>
            <person name="Kuo A."/>
            <person name="Liang C."/>
            <person name="Lipzen A."/>
            <person name="Lutzoni F."/>
            <person name="Magnuson J."/>
            <person name="Mondo S."/>
            <person name="Nolan M."/>
            <person name="Ohm R."/>
            <person name="Pangilinan J."/>
            <person name="Park H.-J."/>
            <person name="Ramirez L."/>
            <person name="Alfaro M."/>
            <person name="Sun H."/>
            <person name="Tritt A."/>
            <person name="Yoshinaga Y."/>
            <person name="Zwiers L.-H."/>
            <person name="Turgeon B."/>
            <person name="Goodwin S."/>
            <person name="Spatafora J."/>
            <person name="Crous P."/>
            <person name="Grigoriev I."/>
        </authorList>
    </citation>
    <scope>NUCLEOTIDE SEQUENCE</scope>
    <source>
        <strain evidence="4">CBS 269.34</strain>
    </source>
</reference>
<gene>
    <name evidence="4" type="ORF">BU16DRAFT_224827</name>
</gene>
<proteinExistence type="predicted"/>
<name>A0A6A6Q8F0_9PEZI</name>
<dbReference type="Proteomes" id="UP000799750">
    <property type="component" value="Unassembled WGS sequence"/>
</dbReference>
<keyword evidence="2" id="KW-0732">Signal</keyword>
<sequence length="333" mass="34339">MLFLLSVAFAQFLLPATALSIAVRATDCDGIASGSVYTVGGASFLVEADAVKSFNNLGDPSFGGSFVDCMTRCATTNGCTDLSFTSGGTCYLKQGVVNGIISTETGTCDAKVVPLASASSVPASTCAAVTVTASAATETTTTTATSTVTVSLATATSSTPASCPTNAFSNPSFEDFTLGYFASWITIPSTYSDHMELKSVGTAAKDGSYVLSVQTVVSNSDHRLLQSVLLCPGTIYKLSFDARRVSPAANTNSIGVSAVTIVGAGLYRQTMFTQEVSSDAWTTFTSEGYVVVPAGSAPVQAGVVIDVNFIADLDSTATKEMWIDNLKLFPVAL</sequence>
<evidence type="ECO:0000256" key="2">
    <source>
        <dbReference type="SAM" id="SignalP"/>
    </source>
</evidence>
<protein>
    <recommendedName>
        <fullName evidence="3">CBM-cenC domain-containing protein</fullName>
    </recommendedName>
</protein>
<dbReference type="InterPro" id="IPR008979">
    <property type="entry name" value="Galactose-bd-like_sf"/>
</dbReference>
<dbReference type="Gene3D" id="3.50.4.10">
    <property type="entry name" value="Hepatocyte Growth Factor"/>
    <property type="match status" value="1"/>
</dbReference>
<accession>A0A6A6Q8F0</accession>
<evidence type="ECO:0000313" key="5">
    <source>
        <dbReference type="Proteomes" id="UP000799750"/>
    </source>
</evidence>
<feature type="signal peptide" evidence="2">
    <location>
        <begin position="1"/>
        <end position="18"/>
    </location>
</feature>
<dbReference type="SUPFAM" id="SSF49785">
    <property type="entry name" value="Galactose-binding domain-like"/>
    <property type="match status" value="1"/>
</dbReference>
<dbReference type="AlphaFoldDB" id="A0A6A6Q8F0"/>
<keyword evidence="1" id="KW-0378">Hydrolase</keyword>
<feature type="domain" description="CBM-cenC" evidence="3">
    <location>
        <begin position="166"/>
        <end position="285"/>
    </location>
</feature>
<evidence type="ECO:0000313" key="4">
    <source>
        <dbReference type="EMBL" id="KAF2488660.1"/>
    </source>
</evidence>
<dbReference type="InterPro" id="IPR003305">
    <property type="entry name" value="CenC_carb-bd"/>
</dbReference>
<evidence type="ECO:0000259" key="3">
    <source>
        <dbReference type="Pfam" id="PF02018"/>
    </source>
</evidence>
<dbReference type="Gene3D" id="2.60.120.260">
    <property type="entry name" value="Galactose-binding domain-like"/>
    <property type="match status" value="1"/>
</dbReference>
<evidence type="ECO:0000256" key="1">
    <source>
        <dbReference type="ARBA" id="ARBA00022801"/>
    </source>
</evidence>
<feature type="chain" id="PRO_5025386911" description="CBM-cenC domain-containing protein" evidence="2">
    <location>
        <begin position="19"/>
        <end position="333"/>
    </location>
</feature>
<keyword evidence="5" id="KW-1185">Reference proteome</keyword>
<organism evidence="4 5">
    <name type="scientific">Lophium mytilinum</name>
    <dbReference type="NCBI Taxonomy" id="390894"/>
    <lineage>
        <taxon>Eukaryota</taxon>
        <taxon>Fungi</taxon>
        <taxon>Dikarya</taxon>
        <taxon>Ascomycota</taxon>
        <taxon>Pezizomycotina</taxon>
        <taxon>Dothideomycetes</taxon>
        <taxon>Pleosporomycetidae</taxon>
        <taxon>Mytilinidiales</taxon>
        <taxon>Mytilinidiaceae</taxon>
        <taxon>Lophium</taxon>
    </lineage>
</organism>